<sequence>MTTFGPETPTPFCVSSEKQMRKSYKKLFEHCEEKMFKKAHSSEWNAIDATDSLEYEKKFCQSINKFLDIDCTDSLLFIRAKGDDDLRLGSSLTMNSYVKNWPLIIEENFCLSKKIDICEIRFLNEWEKRRDEMDFEFKPSYKCDFVRCENTNKKYDKIIMKNCLKYFDENPKDFCQFIMKFFKEQAQAKTSLLIIQRVGDLNTLPFHQSITKQWRENDAKYATFMEIMQNEFFSVKFDIEIFKYSIDCKSSWYTQLKNNELYPLNQKSSLIEDKIISSKDELISGIRELNETIFKYQPLDQYLELSDRMLFFGAHQQFNRQATLAERIKHRKQRTPYNAKLDEALDSEIRQLQMEITPEMRPLLNLIKSPRRKL</sequence>
<protein>
    <submittedName>
        <fullName evidence="1">Uncharacterized protein</fullName>
    </submittedName>
</protein>
<name>A0A813TFT4_9BILA</name>
<dbReference type="Proteomes" id="UP000663879">
    <property type="component" value="Unassembled WGS sequence"/>
</dbReference>
<organism evidence="1 2">
    <name type="scientific">Brachionus calyciflorus</name>
    <dbReference type="NCBI Taxonomy" id="104777"/>
    <lineage>
        <taxon>Eukaryota</taxon>
        <taxon>Metazoa</taxon>
        <taxon>Spiralia</taxon>
        <taxon>Gnathifera</taxon>
        <taxon>Rotifera</taxon>
        <taxon>Eurotatoria</taxon>
        <taxon>Monogononta</taxon>
        <taxon>Pseudotrocha</taxon>
        <taxon>Ploima</taxon>
        <taxon>Brachionidae</taxon>
        <taxon>Brachionus</taxon>
    </lineage>
</organism>
<dbReference type="OrthoDB" id="10015857at2759"/>
<gene>
    <name evidence="1" type="ORF">OXX778_LOCUS6936</name>
</gene>
<keyword evidence="2" id="KW-1185">Reference proteome</keyword>
<dbReference type="AlphaFoldDB" id="A0A813TFT4"/>
<evidence type="ECO:0000313" key="1">
    <source>
        <dbReference type="EMBL" id="CAF0810281.1"/>
    </source>
</evidence>
<reference evidence="1" key="1">
    <citation type="submission" date="2021-02" db="EMBL/GenBank/DDBJ databases">
        <authorList>
            <person name="Nowell W R."/>
        </authorList>
    </citation>
    <scope>NUCLEOTIDE SEQUENCE</scope>
    <source>
        <strain evidence="1">Ploen Becks lab</strain>
    </source>
</reference>
<accession>A0A813TFT4</accession>
<comment type="caution">
    <text evidence="1">The sequence shown here is derived from an EMBL/GenBank/DDBJ whole genome shotgun (WGS) entry which is preliminary data.</text>
</comment>
<dbReference type="EMBL" id="CAJNOC010000856">
    <property type="protein sequence ID" value="CAF0810281.1"/>
    <property type="molecule type" value="Genomic_DNA"/>
</dbReference>
<proteinExistence type="predicted"/>
<evidence type="ECO:0000313" key="2">
    <source>
        <dbReference type="Proteomes" id="UP000663879"/>
    </source>
</evidence>